<reference evidence="4 5" key="1">
    <citation type="journal article" date="2019" name="Sci. Rep.">
        <title>A high-quality genome of Eragrostis curvula grass provides insights into Poaceae evolution and supports new strategies to enhance forage quality.</title>
        <authorList>
            <person name="Carballo J."/>
            <person name="Santos B.A.C.M."/>
            <person name="Zappacosta D."/>
            <person name="Garbus I."/>
            <person name="Selva J.P."/>
            <person name="Gallo C.A."/>
            <person name="Diaz A."/>
            <person name="Albertini E."/>
            <person name="Caccamo M."/>
            <person name="Echenique V."/>
        </authorList>
    </citation>
    <scope>NUCLEOTIDE SEQUENCE [LARGE SCALE GENOMIC DNA]</scope>
    <source>
        <strain evidence="5">cv. Victoria</strain>
        <tissue evidence="4">Leaf</tissue>
    </source>
</reference>
<evidence type="ECO:0000313" key="5">
    <source>
        <dbReference type="Proteomes" id="UP000324897"/>
    </source>
</evidence>
<keyword evidence="5" id="KW-1185">Reference proteome</keyword>
<dbReference type="Gene3D" id="3.30.497.10">
    <property type="entry name" value="Antithrombin, subunit I, domain 2"/>
    <property type="match status" value="1"/>
</dbReference>
<dbReference type="PANTHER" id="PTHR11461:SF313">
    <property type="entry name" value="SERPIN-Z5-RELATED"/>
    <property type="match status" value="1"/>
</dbReference>
<sequence>LETTRKAARLSSLSTSNVHTMVAAPARDGQTTLALRLAKHLAPSPAAAAAGNVAFSPVSVHAALALVAAGARGETQAQLLDFLGAPSAADLADFGRFVSRSVLVDRELWDGPRVLFGGGVWVDAARGEIADAFRRVALKSYKSKARTVNFAKEPEKAVKRINKWVKKATADLIDTIISPEDINAKTDLVLANAVYFKGKWLKPFLASWTFRATFHRLDGRHVEAEFMSAHATQQVACMDGFKVLKLPYEPGWKELEAAGCKRKRKSRRSACASAEKEATESLDEDGGDAQYSMFIFLPDTRDGVAAMVDAVTASPACLYGVLDKVKEAYVELMLPKFKIAFSWRQLSDALRQLGLSLPFSPATADLSGMCDEDDAVDEEDGGGDGDGLRRPLFVSNIAHLSVVEVNEMGTEAAAVTMSVLYGCGRPPREKVEFVADHPFTFFIMEERSGVIVFAGHVLDPTQG</sequence>
<dbReference type="SMART" id="SM00093">
    <property type="entry name" value="SERPIN"/>
    <property type="match status" value="1"/>
</dbReference>
<organism evidence="4 5">
    <name type="scientific">Eragrostis curvula</name>
    <name type="common">weeping love grass</name>
    <dbReference type="NCBI Taxonomy" id="38414"/>
    <lineage>
        <taxon>Eukaryota</taxon>
        <taxon>Viridiplantae</taxon>
        <taxon>Streptophyta</taxon>
        <taxon>Embryophyta</taxon>
        <taxon>Tracheophyta</taxon>
        <taxon>Spermatophyta</taxon>
        <taxon>Magnoliopsida</taxon>
        <taxon>Liliopsida</taxon>
        <taxon>Poales</taxon>
        <taxon>Poaceae</taxon>
        <taxon>PACMAD clade</taxon>
        <taxon>Chloridoideae</taxon>
        <taxon>Eragrostideae</taxon>
        <taxon>Eragrostidinae</taxon>
        <taxon>Eragrostis</taxon>
    </lineage>
</organism>
<dbReference type="InterPro" id="IPR023796">
    <property type="entry name" value="Serpin_dom"/>
</dbReference>
<dbReference type="Pfam" id="PF00079">
    <property type="entry name" value="Serpin"/>
    <property type="match status" value="2"/>
</dbReference>
<evidence type="ECO:0000313" key="4">
    <source>
        <dbReference type="EMBL" id="TVU24989.1"/>
    </source>
</evidence>
<evidence type="ECO:0000256" key="2">
    <source>
        <dbReference type="RuleBase" id="RU000411"/>
    </source>
</evidence>
<evidence type="ECO:0000256" key="1">
    <source>
        <dbReference type="ARBA" id="ARBA00009500"/>
    </source>
</evidence>
<protein>
    <recommendedName>
        <fullName evidence="3">Serpin domain-containing protein</fullName>
    </recommendedName>
</protein>
<comment type="caution">
    <text evidence="4">The sequence shown here is derived from an EMBL/GenBank/DDBJ whole genome shotgun (WGS) entry which is preliminary data.</text>
</comment>
<dbReference type="InterPro" id="IPR042185">
    <property type="entry name" value="Serpin_sf_2"/>
</dbReference>
<dbReference type="GO" id="GO:0005615">
    <property type="term" value="C:extracellular space"/>
    <property type="evidence" value="ECO:0007669"/>
    <property type="project" value="InterPro"/>
</dbReference>
<dbReference type="AlphaFoldDB" id="A0A5J9UMF8"/>
<gene>
    <name evidence="4" type="ORF">EJB05_27462</name>
</gene>
<dbReference type="InterPro" id="IPR000215">
    <property type="entry name" value="Serpin_fam"/>
</dbReference>
<dbReference type="GO" id="GO:0004867">
    <property type="term" value="F:serine-type endopeptidase inhibitor activity"/>
    <property type="evidence" value="ECO:0007669"/>
    <property type="project" value="InterPro"/>
</dbReference>
<feature type="domain" description="Serpin" evidence="3">
    <location>
        <begin position="35"/>
        <end position="460"/>
    </location>
</feature>
<dbReference type="InterPro" id="IPR042178">
    <property type="entry name" value="Serpin_sf_1"/>
</dbReference>
<dbReference type="SUPFAM" id="SSF56574">
    <property type="entry name" value="Serpins"/>
    <property type="match status" value="1"/>
</dbReference>
<dbReference type="Gene3D" id="2.30.39.10">
    <property type="entry name" value="Alpha-1-antitrypsin, domain 1"/>
    <property type="match status" value="1"/>
</dbReference>
<feature type="non-terminal residue" evidence="4">
    <location>
        <position position="1"/>
    </location>
</feature>
<name>A0A5J9UMF8_9POAL</name>
<dbReference type="Proteomes" id="UP000324897">
    <property type="component" value="Chromosome 2"/>
</dbReference>
<evidence type="ECO:0000259" key="3">
    <source>
        <dbReference type="SMART" id="SM00093"/>
    </source>
</evidence>
<dbReference type="OrthoDB" id="1063785at2759"/>
<proteinExistence type="inferred from homology"/>
<dbReference type="EMBL" id="RWGY01000013">
    <property type="protein sequence ID" value="TVU24989.1"/>
    <property type="molecule type" value="Genomic_DNA"/>
</dbReference>
<comment type="similarity">
    <text evidence="1 2">Belongs to the serpin family.</text>
</comment>
<dbReference type="InterPro" id="IPR036186">
    <property type="entry name" value="Serpin_sf"/>
</dbReference>
<dbReference type="PANTHER" id="PTHR11461">
    <property type="entry name" value="SERINE PROTEASE INHIBITOR, SERPIN"/>
    <property type="match status" value="1"/>
</dbReference>
<accession>A0A5J9UMF8</accession>